<dbReference type="Proteomes" id="UP000290288">
    <property type="component" value="Unassembled WGS sequence"/>
</dbReference>
<feature type="transmembrane region" description="Helical" evidence="2">
    <location>
        <begin position="403"/>
        <end position="422"/>
    </location>
</feature>
<feature type="region of interest" description="Disordered" evidence="1">
    <location>
        <begin position="706"/>
        <end position="729"/>
    </location>
</feature>
<evidence type="ECO:0000313" key="3">
    <source>
        <dbReference type="EMBL" id="RXW18888.1"/>
    </source>
</evidence>
<accession>A0A4V1Q3K3</accession>
<feature type="region of interest" description="Disordered" evidence="1">
    <location>
        <begin position="292"/>
        <end position="361"/>
    </location>
</feature>
<feature type="region of interest" description="Disordered" evidence="1">
    <location>
        <begin position="186"/>
        <end position="211"/>
    </location>
</feature>
<protein>
    <recommendedName>
        <fullName evidence="5">MARVEL domain-containing protein</fullName>
    </recommendedName>
</protein>
<dbReference type="EMBL" id="SDEE01000235">
    <property type="protein sequence ID" value="RXW18888.1"/>
    <property type="molecule type" value="Genomic_DNA"/>
</dbReference>
<dbReference type="PANTHER" id="PTHR24216:SF65">
    <property type="entry name" value="PAXILLIN-LIKE PROTEIN 1"/>
    <property type="match status" value="1"/>
</dbReference>
<comment type="caution">
    <text evidence="3">The sequence shown here is derived from an EMBL/GenBank/DDBJ whole genome shotgun (WGS) entry which is preliminary data.</text>
</comment>
<reference evidence="3 4" key="1">
    <citation type="submission" date="2019-01" db="EMBL/GenBank/DDBJ databases">
        <title>Draft genome sequence of Psathyrella aberdarensis IHI B618.</title>
        <authorList>
            <person name="Buettner E."/>
            <person name="Kellner H."/>
        </authorList>
    </citation>
    <scope>NUCLEOTIDE SEQUENCE [LARGE SCALE GENOMIC DNA]</scope>
    <source>
        <strain evidence="3 4">IHI B618</strain>
    </source>
</reference>
<evidence type="ECO:0000256" key="2">
    <source>
        <dbReference type="SAM" id="Phobius"/>
    </source>
</evidence>
<dbReference type="AlphaFoldDB" id="A0A4V1Q3K3"/>
<sequence length="729" mass="80395">MYNSLRFFRYLVFGFFLICNAIIVTAAVWNLNLLQDARPPPSSLPLRTDAFLTFVGCAGLALILPILFCEVAFNGVFLVQVWFECIWVALFCIMELAGAASASAAGADELCGSLVLTRSPADRNAVCVSSRVLQAFSWICGLYLLFYFVVLFVTSLLKSKEDRTIWQCYAGRFPWMSAHQKITNVSPSQLESRKRPMSKRKSQGPPIIAAPRPRNAVNEAVRRAILSYRSGLSMDYTIEHFRPQEEAPIVEERPLPPPPVSLAPELPKATTKEAPVVNLSYSLYPQQVQRVMPVSPERQVQTRPPPPQQPPSPSPIGDWPRLNPPTPRPKRKSQRAGSSSVTLPPVNTLPPNSAQESRVARFSTPRTLPTFDFETPATAPVVPLPPSSYSASRTRPSGPRSSLEPLLTLLSLLTLSFAAWNVSSSQKTPAASGLIIFESCCFFVFAALAFIQVFRAKTIAARVAVECSWVGITALFQLGIAIGATVNSFVFFCRSASSADICASGALLVPSMWLKCLLSFGYFFSLFITAFGRREFSENIWAETVYTMMRLDSSIDRTIAKVDRDLEKAKAKSQAWDAESVDDENPYAGYLDDIESTSARKKKHSPQPSSASAPWAQSVPMKRGVDKPFSVTSAMPTPATTANSLPPTAPVPPLKIGGSQKTSSSRFIERFRESRILSRFELPSLYGSHFNSFSPPAATQAFPSTVFDHDQPIPKPRLSEWVRADDIRR</sequence>
<feature type="transmembrane region" description="Helical" evidence="2">
    <location>
        <begin position="51"/>
        <end position="73"/>
    </location>
</feature>
<keyword evidence="4" id="KW-1185">Reference proteome</keyword>
<feature type="region of interest" description="Disordered" evidence="1">
    <location>
        <begin position="597"/>
        <end position="662"/>
    </location>
</feature>
<feature type="transmembrane region" description="Helical" evidence="2">
    <location>
        <begin position="85"/>
        <end position="107"/>
    </location>
</feature>
<keyword evidence="2" id="KW-0472">Membrane</keyword>
<dbReference type="OrthoDB" id="3188789at2759"/>
<feature type="transmembrane region" description="Helical" evidence="2">
    <location>
        <begin position="467"/>
        <end position="492"/>
    </location>
</feature>
<feature type="transmembrane region" description="Helical" evidence="2">
    <location>
        <begin position="434"/>
        <end position="455"/>
    </location>
</feature>
<gene>
    <name evidence="3" type="ORF">EST38_g6982</name>
</gene>
<feature type="transmembrane region" description="Helical" evidence="2">
    <location>
        <begin position="135"/>
        <end position="157"/>
    </location>
</feature>
<evidence type="ECO:0000313" key="4">
    <source>
        <dbReference type="Proteomes" id="UP000290288"/>
    </source>
</evidence>
<organism evidence="3 4">
    <name type="scientific">Candolleomyces aberdarensis</name>
    <dbReference type="NCBI Taxonomy" id="2316362"/>
    <lineage>
        <taxon>Eukaryota</taxon>
        <taxon>Fungi</taxon>
        <taxon>Dikarya</taxon>
        <taxon>Basidiomycota</taxon>
        <taxon>Agaricomycotina</taxon>
        <taxon>Agaricomycetes</taxon>
        <taxon>Agaricomycetidae</taxon>
        <taxon>Agaricales</taxon>
        <taxon>Agaricineae</taxon>
        <taxon>Psathyrellaceae</taxon>
        <taxon>Candolleomyces</taxon>
    </lineage>
</organism>
<evidence type="ECO:0008006" key="5">
    <source>
        <dbReference type="Google" id="ProtNLM"/>
    </source>
</evidence>
<feature type="compositionally biased region" description="Low complexity" evidence="1">
    <location>
        <begin position="606"/>
        <end position="618"/>
    </location>
</feature>
<proteinExistence type="predicted"/>
<feature type="compositionally biased region" description="Pro residues" evidence="1">
    <location>
        <begin position="303"/>
        <end position="314"/>
    </location>
</feature>
<feature type="transmembrane region" description="Helical" evidence="2">
    <location>
        <begin position="7"/>
        <end position="31"/>
    </location>
</feature>
<evidence type="ECO:0000256" key="1">
    <source>
        <dbReference type="SAM" id="MobiDB-lite"/>
    </source>
</evidence>
<keyword evidence="2" id="KW-0812">Transmembrane</keyword>
<dbReference type="PANTHER" id="PTHR24216">
    <property type="entry name" value="PAXILLIN-RELATED"/>
    <property type="match status" value="1"/>
</dbReference>
<dbReference type="STRING" id="2316362.A0A4V1Q3K3"/>
<feature type="compositionally biased region" description="Polar residues" evidence="1">
    <location>
        <begin position="630"/>
        <end position="646"/>
    </location>
</feature>
<feature type="compositionally biased region" description="Basic and acidic residues" evidence="1">
    <location>
        <begin position="707"/>
        <end position="729"/>
    </location>
</feature>
<keyword evidence="2" id="KW-1133">Transmembrane helix</keyword>
<feature type="transmembrane region" description="Helical" evidence="2">
    <location>
        <begin position="512"/>
        <end position="531"/>
    </location>
</feature>
<name>A0A4V1Q3K3_9AGAR</name>